<feature type="transmembrane region" description="Helical" evidence="1">
    <location>
        <begin position="21"/>
        <end position="38"/>
    </location>
</feature>
<evidence type="ECO:0000313" key="3">
    <source>
        <dbReference type="Proteomes" id="UP000242205"/>
    </source>
</evidence>
<dbReference type="InterPro" id="IPR021682">
    <property type="entry name" value="DUF2933"/>
</dbReference>
<gene>
    <name evidence="2" type="ORF">C0099_13315</name>
</gene>
<dbReference type="EMBL" id="CP025682">
    <property type="protein sequence ID" value="AUN96480.1"/>
    <property type="molecule type" value="Genomic_DNA"/>
</dbReference>
<evidence type="ECO:0000313" key="2">
    <source>
        <dbReference type="EMBL" id="AUN96480.1"/>
    </source>
</evidence>
<accession>A0A2I6SB48</accession>
<feature type="transmembrane region" description="Helical" evidence="1">
    <location>
        <begin position="44"/>
        <end position="63"/>
    </location>
</feature>
<keyword evidence="1" id="KW-0812">Transmembrane</keyword>
<name>A0A2I6SB48_9RHOO</name>
<evidence type="ECO:0000256" key="1">
    <source>
        <dbReference type="SAM" id="Phobius"/>
    </source>
</evidence>
<organism evidence="2 3">
    <name type="scientific">Pseudazoarcus pumilus</name>
    <dbReference type="NCBI Taxonomy" id="2067960"/>
    <lineage>
        <taxon>Bacteria</taxon>
        <taxon>Pseudomonadati</taxon>
        <taxon>Pseudomonadota</taxon>
        <taxon>Betaproteobacteria</taxon>
        <taxon>Rhodocyclales</taxon>
        <taxon>Zoogloeaceae</taxon>
        <taxon>Pseudazoarcus</taxon>
    </lineage>
</organism>
<dbReference type="RefSeq" id="WP_102248517.1">
    <property type="nucleotide sequence ID" value="NZ_CP025682.1"/>
</dbReference>
<dbReference type="KEGG" id="atw:C0099_13315"/>
<keyword evidence="1" id="KW-1133">Transmembrane helix</keyword>
<dbReference type="Pfam" id="PF11666">
    <property type="entry name" value="DUF2933"/>
    <property type="match status" value="1"/>
</dbReference>
<sequence>MPPRRAAADPDAPAPKPAGTVKWVLPAAAALIGAMLLFEHREHWADIAPWLLVAACPLLHLFMHRGHK</sequence>
<keyword evidence="1" id="KW-0472">Membrane</keyword>
<protein>
    <recommendedName>
        <fullName evidence="4">DUF2933 domain-containing protein</fullName>
    </recommendedName>
</protein>
<evidence type="ECO:0008006" key="4">
    <source>
        <dbReference type="Google" id="ProtNLM"/>
    </source>
</evidence>
<keyword evidence="3" id="KW-1185">Reference proteome</keyword>
<dbReference type="AlphaFoldDB" id="A0A2I6SB48"/>
<dbReference type="Proteomes" id="UP000242205">
    <property type="component" value="Chromosome"/>
</dbReference>
<dbReference type="OrthoDB" id="5298481at2"/>
<proteinExistence type="predicted"/>
<reference evidence="2 3" key="1">
    <citation type="submission" date="2018-01" db="EMBL/GenBank/DDBJ databases">
        <authorList>
            <person name="Fu G.-Y."/>
        </authorList>
    </citation>
    <scope>NUCLEOTIDE SEQUENCE [LARGE SCALE GENOMIC DNA]</scope>
    <source>
        <strain evidence="2 3">SY39</strain>
    </source>
</reference>